<sequence length="398" mass="43582">MKSDYDILVIGGGPGGALAAWTAARSGCTVCLIEKRPAIGVPVRCAEGVGKELLREYMDPDPRWISADIRRARIVAPDGTAVELDERKAGAEVGYVLDRKIFDRELVWKASEAGADVFVKTRAVAPIIEEGVVKGATVEFCGERKDIRAKVTIAADGVESKFARWCGIDTTVPLREMMSCIQYLVTDIDIDPHSNDFYLGSDVAPEGYLWVFAKGERSANIGIGIPASKNRPEMRAKHYLNRFMKEHYPDGKIIECIFGGDPVCRPLPCTVSDGLMIIGDAARVVDPITGGGIGNAMYTGRLAAEIAARAISAGDTSKEALMPYDTEWRTSKMGKTLERNYKVKEFFITLNDEKLNDLARSIEGINFSDITVMGLLTEIIKRNPKMLIELKGLTNALK</sequence>
<keyword evidence="3 8" id="KW-0274">FAD</keyword>
<comment type="catalytic activity">
    <reaction evidence="8">
        <text>a 2,3-bis-O-phytanyl-sn-glycerol 1-phospholipid + 8 oxidized 2[4Fe-4S]-[ferredoxin] = a 2,3-bis-O-(geranylgeranyl)-sn-glycerol 1-phospholipid + 8 reduced 2[4Fe-4S]-[ferredoxin] + 16 H(+)</text>
        <dbReference type="Rhea" id="RHEA:54324"/>
        <dbReference type="Rhea" id="RHEA-COMP:10002"/>
        <dbReference type="Rhea" id="RHEA-COMP:10004"/>
        <dbReference type="ChEBI" id="CHEBI:15378"/>
        <dbReference type="ChEBI" id="CHEBI:33722"/>
        <dbReference type="ChEBI" id="CHEBI:33723"/>
        <dbReference type="ChEBI" id="CHEBI:138139"/>
        <dbReference type="ChEBI" id="CHEBI:138140"/>
        <dbReference type="EC" id="1.3.7.11"/>
    </reaction>
</comment>
<feature type="binding site" evidence="8">
    <location>
        <position position="48"/>
    </location>
    <ligand>
        <name>FAD</name>
        <dbReference type="ChEBI" id="CHEBI:57692"/>
    </ligand>
</feature>
<comment type="caution">
    <text evidence="10">The sequence shown here is derived from an EMBL/GenBank/DDBJ whole genome shotgun (WGS) entry which is preliminary data.</text>
</comment>
<dbReference type="Proteomes" id="UP000292580">
    <property type="component" value="Unassembled WGS sequence"/>
</dbReference>
<dbReference type="Pfam" id="PF12831">
    <property type="entry name" value="FAD_oxidored"/>
    <property type="match status" value="1"/>
</dbReference>
<evidence type="ECO:0000256" key="8">
    <source>
        <dbReference type="HAMAP-Rule" id="MF_01287"/>
    </source>
</evidence>
<feature type="binding site" evidence="8">
    <location>
        <position position="123"/>
    </location>
    <ligand>
        <name>FAD</name>
        <dbReference type="ChEBI" id="CHEBI:57692"/>
    </ligand>
</feature>
<dbReference type="GO" id="GO:0046474">
    <property type="term" value="P:glycerophospholipid biosynthetic process"/>
    <property type="evidence" value="ECO:0007669"/>
    <property type="project" value="UniProtKB-UniRule"/>
</dbReference>
<protein>
    <recommendedName>
        <fullName evidence="8">Digeranylgeranylglycerophospholipid reductase</fullName>
        <shortName evidence="8">DGGGPL reductase</shortName>
        <ecNumber evidence="8">1.3.7.11</ecNumber>
    </recommendedName>
    <alternativeName>
        <fullName evidence="8">2,3-bis-O-geranylgeranylglyceryl phosphate reductase</fullName>
    </alternativeName>
    <alternativeName>
        <fullName evidence="8">Geranylgeranyl reductase</fullName>
        <shortName evidence="8">GGR</shortName>
    </alternativeName>
</protein>
<dbReference type="RefSeq" id="WP_130646706.1">
    <property type="nucleotide sequence ID" value="NZ_PGCL01000002.1"/>
</dbReference>
<comment type="catalytic activity">
    <reaction evidence="8">
        <text>archaetidylserine + 8 AH2 = 2,3-bis-O-phytanyl-sn-glycero-3-phospho-L-serine + 8 A</text>
        <dbReference type="Rhea" id="RHEA:84215"/>
        <dbReference type="ChEBI" id="CHEBI:13193"/>
        <dbReference type="ChEBI" id="CHEBI:17499"/>
        <dbReference type="ChEBI" id="CHEBI:71517"/>
        <dbReference type="ChEBI" id="CHEBI:74853"/>
    </reaction>
</comment>
<evidence type="ECO:0000313" key="11">
    <source>
        <dbReference type="Proteomes" id="UP000292580"/>
    </source>
</evidence>
<feature type="binding site" evidence="8">
    <location>
        <position position="292"/>
    </location>
    <ligand>
        <name>FAD</name>
        <dbReference type="ChEBI" id="CHEBI:57692"/>
    </ligand>
</feature>
<dbReference type="EC" id="1.3.7.11" evidence="8"/>
<evidence type="ECO:0000259" key="9">
    <source>
        <dbReference type="Pfam" id="PF22578"/>
    </source>
</evidence>
<evidence type="ECO:0000256" key="5">
    <source>
        <dbReference type="ARBA" id="ARBA00023098"/>
    </source>
</evidence>
<feature type="binding site" evidence="8">
    <location>
        <position position="34"/>
    </location>
    <ligand>
        <name>FAD</name>
        <dbReference type="ChEBI" id="CHEBI:57692"/>
    </ligand>
</feature>
<accession>A0A483CTZ3</accession>
<comment type="caution">
    <text evidence="8">Lacks conserved residue(s) required for the propagation of feature annotation.</text>
</comment>
<dbReference type="Gene3D" id="3.50.50.60">
    <property type="entry name" value="FAD/NAD(P)-binding domain"/>
    <property type="match status" value="1"/>
</dbReference>
<dbReference type="SUPFAM" id="SSF51905">
    <property type="entry name" value="FAD/NAD(P)-binding domain"/>
    <property type="match status" value="1"/>
</dbReference>
<dbReference type="PANTHER" id="PTHR42685:SF18">
    <property type="entry name" value="DIGERANYLGERANYLGLYCEROPHOSPHOLIPID REDUCTASE"/>
    <property type="match status" value="1"/>
</dbReference>
<dbReference type="InterPro" id="IPR011777">
    <property type="entry name" value="Geranylgeranyl_Rdtase_fam"/>
</dbReference>
<keyword evidence="2 8" id="KW-0285">Flavoprotein</keyword>
<dbReference type="InterPro" id="IPR054715">
    <property type="entry name" value="GGR_cat"/>
</dbReference>
<dbReference type="GO" id="GO:0045550">
    <property type="term" value="F:geranylgeranyl reductase activity"/>
    <property type="evidence" value="ECO:0007669"/>
    <property type="project" value="InterPro"/>
</dbReference>
<comment type="function">
    <text evidence="8">Is involved in the reduction of 2,3-digeranylgeranylglycerophospholipids (unsaturated archaeols) into 2,3-diphytanylglycerophospholipids (saturated archaeols) in the biosynthesis of archaeal membrane lipids. Catalyzes the formation of archaetidic acid (2,3-di-O-phytanyl-sn-glyceryl phosphate) from 2,3-di-O-geranylgeranylglyceryl phosphate (DGGGP) via the hydrogenation of each double bond of the isoprenoid chains. Is also probably able to reduce double bonds of geranyl groups in CDP-2,3-bis-O-(geranylgeranyl)-sn-glycerol and archaetidylserine, thus acting at various stages in the biosynthesis of archaeal membrane lipids.</text>
</comment>
<proteinExistence type="inferred from homology"/>
<evidence type="ECO:0000256" key="6">
    <source>
        <dbReference type="ARBA" id="ARBA00023209"/>
    </source>
</evidence>
<dbReference type="EMBL" id="PGCL01000002">
    <property type="protein sequence ID" value="TAJ44893.1"/>
    <property type="molecule type" value="Genomic_DNA"/>
</dbReference>
<evidence type="ECO:0000256" key="2">
    <source>
        <dbReference type="ARBA" id="ARBA00022630"/>
    </source>
</evidence>
<dbReference type="PANTHER" id="PTHR42685">
    <property type="entry name" value="GERANYLGERANYL DIPHOSPHATE REDUCTASE"/>
    <property type="match status" value="1"/>
</dbReference>
<feature type="binding site" evidence="8">
    <location>
        <position position="15"/>
    </location>
    <ligand>
        <name>FAD</name>
        <dbReference type="ChEBI" id="CHEBI:57692"/>
    </ligand>
</feature>
<dbReference type="NCBIfam" id="TIGR02032">
    <property type="entry name" value="GG-red-SF"/>
    <property type="match status" value="1"/>
</dbReference>
<comment type="pathway">
    <text evidence="8">Membrane lipid metabolism; glycerophospholipid metabolism.</text>
</comment>
<organism evidence="10 11">
    <name type="scientific">Methanofollis fontis</name>
    <dbReference type="NCBI Taxonomy" id="2052832"/>
    <lineage>
        <taxon>Archaea</taxon>
        <taxon>Methanobacteriati</taxon>
        <taxon>Methanobacteriota</taxon>
        <taxon>Stenosarchaea group</taxon>
        <taxon>Methanomicrobia</taxon>
        <taxon>Methanomicrobiales</taxon>
        <taxon>Methanomicrobiaceae</taxon>
        <taxon>Methanofollis</taxon>
    </lineage>
</organism>
<evidence type="ECO:0000256" key="7">
    <source>
        <dbReference type="ARBA" id="ARBA00023264"/>
    </source>
</evidence>
<feature type="binding site" evidence="8">
    <location>
        <position position="45"/>
    </location>
    <ligand>
        <name>FAD</name>
        <dbReference type="ChEBI" id="CHEBI:57692"/>
    </ligand>
</feature>
<dbReference type="Pfam" id="PF22578">
    <property type="entry name" value="GGR_cat"/>
    <property type="match status" value="1"/>
</dbReference>
<keyword evidence="6 8" id="KW-0594">Phospholipid biosynthesis</keyword>
<dbReference type="GO" id="GO:0050660">
    <property type="term" value="F:flavin adenine dinucleotide binding"/>
    <property type="evidence" value="ECO:0007669"/>
    <property type="project" value="UniProtKB-UniRule"/>
</dbReference>
<evidence type="ECO:0000256" key="3">
    <source>
        <dbReference type="ARBA" id="ARBA00022827"/>
    </source>
</evidence>
<feature type="binding site" evidence="8">
    <location>
        <position position="46"/>
    </location>
    <ligand>
        <name>FAD</name>
        <dbReference type="ChEBI" id="CHEBI:57692"/>
    </ligand>
</feature>
<dbReference type="InterPro" id="IPR050407">
    <property type="entry name" value="Geranylgeranyl_reductase"/>
</dbReference>
<keyword evidence="7 8" id="KW-1208">Phospholipid metabolism</keyword>
<comment type="similarity">
    <text evidence="8">Belongs to the geranylgeranyl reductase family. DGGGPL reductase subfamily.</text>
</comment>
<feature type="binding site" evidence="8">
    <location>
        <position position="99"/>
    </location>
    <ligand>
        <name>FAD</name>
        <dbReference type="ChEBI" id="CHEBI:57692"/>
    </ligand>
</feature>
<dbReference type="UniPathway" id="UPA00940"/>
<dbReference type="Gene3D" id="3.30.9.10">
    <property type="entry name" value="D-Amino Acid Oxidase, subunit A, domain 2"/>
    <property type="match status" value="1"/>
</dbReference>
<keyword evidence="4 8" id="KW-0560">Oxidoreductase</keyword>
<feature type="domain" description="Digeranylgeranylglycerophospholipid reductase catalytic" evidence="9">
    <location>
        <begin position="177"/>
        <end position="259"/>
    </location>
</feature>
<dbReference type="PRINTS" id="PR00420">
    <property type="entry name" value="RNGMNOXGNASE"/>
</dbReference>
<dbReference type="GO" id="GO:0016636">
    <property type="term" value="F:oxidoreductase activity, acting on the CH-CH group of donors, iron-sulfur protein as acceptor"/>
    <property type="evidence" value="ECO:0007669"/>
    <property type="project" value="UniProtKB-UniRule"/>
</dbReference>
<keyword evidence="11" id="KW-1185">Reference proteome</keyword>
<comment type="catalytic activity">
    <reaction evidence="8">
        <text>2,3-bis-O-(phytanyl)-sn-glycerol 1-phosphate + 8 oxidized 2[4Fe-4S]-[ferredoxin] = 2,3-bis-O-(geranylgeranyl)-sn-glycerol 1-phosphate + 8 reduced 2[4Fe-4S]-[ferredoxin] + 16 H(+)</text>
        <dbReference type="Rhea" id="RHEA:36159"/>
        <dbReference type="Rhea" id="RHEA-COMP:10002"/>
        <dbReference type="Rhea" id="RHEA-COMP:10004"/>
        <dbReference type="ChEBI" id="CHEBI:15378"/>
        <dbReference type="ChEBI" id="CHEBI:33722"/>
        <dbReference type="ChEBI" id="CHEBI:33723"/>
        <dbReference type="ChEBI" id="CHEBI:58837"/>
        <dbReference type="ChEBI" id="CHEBI:73125"/>
        <dbReference type="EC" id="1.3.7.11"/>
    </reaction>
</comment>
<dbReference type="HAMAP" id="MF_01287">
    <property type="entry name" value="DGGGPL_reductase"/>
    <property type="match status" value="1"/>
</dbReference>
<dbReference type="OrthoDB" id="6062at2157"/>
<dbReference type="GO" id="GO:0016628">
    <property type="term" value="F:oxidoreductase activity, acting on the CH-CH group of donors, NAD or NADP as acceptor"/>
    <property type="evidence" value="ECO:0007669"/>
    <property type="project" value="InterPro"/>
</dbReference>
<gene>
    <name evidence="10" type="ORF">CUJ86_06315</name>
</gene>
<comment type="miscellaneous">
    <text evidence="8">Reduction reaction proceeds via syn addition of hydrogen for double bonds.</text>
</comment>
<evidence type="ECO:0000256" key="4">
    <source>
        <dbReference type="ARBA" id="ARBA00023002"/>
    </source>
</evidence>
<comment type="catalytic activity">
    <reaction evidence="8">
        <text>a 2,3-bis-O-phytanyl-sn-glycerol 1-phospholipid + 8 A = a 2,3-bis-O-(geranylgeranyl)-sn-glycerol 1-phospholipid + 8 AH2</text>
        <dbReference type="Rhea" id="RHEA:64376"/>
        <dbReference type="ChEBI" id="CHEBI:13193"/>
        <dbReference type="ChEBI" id="CHEBI:17499"/>
        <dbReference type="ChEBI" id="CHEBI:138139"/>
        <dbReference type="ChEBI" id="CHEBI:138140"/>
    </reaction>
</comment>
<dbReference type="AlphaFoldDB" id="A0A483CTZ3"/>
<comment type="cofactor">
    <cofactor evidence="8">
        <name>FAD</name>
        <dbReference type="ChEBI" id="CHEBI:57692"/>
    </cofactor>
    <text evidence="8">Binds 1 FAD per subunit.</text>
</comment>
<dbReference type="InterPro" id="IPR036188">
    <property type="entry name" value="FAD/NAD-bd_sf"/>
</dbReference>
<dbReference type="InterPro" id="IPR023590">
    <property type="entry name" value="DGGGPL_reductase"/>
</dbReference>
<name>A0A483CTZ3_9EURY</name>
<comment type="catalytic activity">
    <reaction evidence="8">
        <text>CDP-2,3-bis-O-(geranylgeranyl)-sn-glycerol + 8 AH2 = CDP-2,3-bis-O-(phytanyl)-sn-glycerol + 8 A</text>
        <dbReference type="Rhea" id="RHEA:84207"/>
        <dbReference type="ChEBI" id="CHEBI:13193"/>
        <dbReference type="ChEBI" id="CHEBI:17499"/>
        <dbReference type="ChEBI" id="CHEBI:58838"/>
        <dbReference type="ChEBI" id="CHEBI:74004"/>
    </reaction>
</comment>
<evidence type="ECO:0000256" key="1">
    <source>
        <dbReference type="ARBA" id="ARBA00022516"/>
    </source>
</evidence>
<feature type="binding site" evidence="8">
    <location>
        <position position="293"/>
    </location>
    <ligand>
        <name>FAD</name>
        <dbReference type="ChEBI" id="CHEBI:57692"/>
    </ligand>
</feature>
<feature type="binding site" evidence="8">
    <location>
        <position position="372"/>
    </location>
    <ligand>
        <name>a 2,3-bis-O-(geranylgeranyl)-sn-glycerol 1-phospholipid</name>
        <dbReference type="ChEBI" id="CHEBI:138140"/>
    </ligand>
</feature>
<evidence type="ECO:0000313" key="10">
    <source>
        <dbReference type="EMBL" id="TAJ44893.1"/>
    </source>
</evidence>
<reference evidence="10 11" key="1">
    <citation type="submission" date="2017-11" db="EMBL/GenBank/DDBJ databases">
        <title>Isolation and Characterization of Methanofollis Species from Methane Seep Offshore SW Taiwan.</title>
        <authorList>
            <person name="Teng N.-H."/>
            <person name="Lai M.-C."/>
            <person name="Chen S.-C."/>
        </authorList>
    </citation>
    <scope>NUCLEOTIDE SEQUENCE [LARGE SCALE GENOMIC DNA]</scope>
    <source>
        <strain evidence="10 11">FWC-SCC2</strain>
    </source>
</reference>
<feature type="binding site" evidence="8">
    <location>
        <position position="280"/>
    </location>
    <ligand>
        <name>FAD</name>
        <dbReference type="ChEBI" id="CHEBI:57692"/>
    </ligand>
</feature>
<dbReference type="GO" id="GO:0016020">
    <property type="term" value="C:membrane"/>
    <property type="evidence" value="ECO:0007669"/>
    <property type="project" value="GOC"/>
</dbReference>
<dbReference type="GO" id="GO:0046467">
    <property type="term" value="P:membrane lipid biosynthetic process"/>
    <property type="evidence" value="ECO:0007669"/>
    <property type="project" value="InterPro"/>
</dbReference>
<keyword evidence="5 8" id="KW-0443">Lipid metabolism</keyword>
<keyword evidence="1 8" id="KW-0444">Lipid biosynthesis</keyword>